<dbReference type="Proteomes" id="UP000383932">
    <property type="component" value="Unassembled WGS sequence"/>
</dbReference>
<dbReference type="AlphaFoldDB" id="A0A5N5QD99"/>
<dbReference type="EMBL" id="SSOP01000233">
    <property type="protein sequence ID" value="KAB5589750.1"/>
    <property type="molecule type" value="Genomic_DNA"/>
</dbReference>
<protein>
    <submittedName>
        <fullName evidence="2">Transmembrane protein</fullName>
    </submittedName>
</protein>
<keyword evidence="1" id="KW-0472">Membrane</keyword>
<sequence length="285" mass="32130">MWLRLDILNPQVDLTLPTSLLCFICGYHILAPFYQTTKQRAWILTGLSSGLTSLAALPYFYDFIMSGGCVQSYILFAGWSNIFCLALTMEIPTALLSLGSLHPRWRSDYLFASVFFMTRIALHITLIVAYAAIYLRTPNASDNEDRIGLGQLGAASPPYFSMNETLATNGNHTIRLPKSLASPLPATFLLAAFPIHCAWFTGCIRGILRRRAQITVRDSKVGVPVILLSPLRMRFQALQHRLRFDQGAKERLRARVQAAYGNAQDRLWRRGAWVRRTVDTQVYAQ</sequence>
<evidence type="ECO:0000313" key="2">
    <source>
        <dbReference type="EMBL" id="KAB5589750.1"/>
    </source>
</evidence>
<gene>
    <name evidence="2" type="ORF">CTheo_6805</name>
</gene>
<feature type="transmembrane region" description="Helical" evidence="1">
    <location>
        <begin position="110"/>
        <end position="133"/>
    </location>
</feature>
<accession>A0A5N5QD99</accession>
<reference evidence="2 3" key="1">
    <citation type="journal article" date="2019" name="Fungal Biol. Biotechnol.">
        <title>Draft genome sequence of fastidious pathogen Ceratobasidium theobromae, which causes vascular-streak dieback in Theobroma cacao.</title>
        <authorList>
            <person name="Ali S.S."/>
            <person name="Asman A."/>
            <person name="Shao J."/>
            <person name="Firmansyah A.P."/>
            <person name="Susilo A.W."/>
            <person name="Rosmana A."/>
            <person name="McMahon P."/>
            <person name="Junaid M."/>
            <person name="Guest D."/>
            <person name="Kheng T.Y."/>
            <person name="Meinhardt L.W."/>
            <person name="Bailey B.A."/>
        </authorList>
    </citation>
    <scope>NUCLEOTIDE SEQUENCE [LARGE SCALE GENOMIC DNA]</scope>
    <source>
        <strain evidence="2 3">CT2</strain>
    </source>
</reference>
<feature type="transmembrane region" description="Helical" evidence="1">
    <location>
        <begin position="73"/>
        <end position="98"/>
    </location>
</feature>
<dbReference type="OrthoDB" id="341353at2759"/>
<evidence type="ECO:0000256" key="1">
    <source>
        <dbReference type="SAM" id="Phobius"/>
    </source>
</evidence>
<name>A0A5N5QD99_9AGAM</name>
<keyword evidence="1 2" id="KW-0812">Transmembrane</keyword>
<evidence type="ECO:0000313" key="3">
    <source>
        <dbReference type="Proteomes" id="UP000383932"/>
    </source>
</evidence>
<feature type="transmembrane region" description="Helical" evidence="1">
    <location>
        <begin position="186"/>
        <end position="208"/>
    </location>
</feature>
<organism evidence="2 3">
    <name type="scientific">Ceratobasidium theobromae</name>
    <dbReference type="NCBI Taxonomy" id="1582974"/>
    <lineage>
        <taxon>Eukaryota</taxon>
        <taxon>Fungi</taxon>
        <taxon>Dikarya</taxon>
        <taxon>Basidiomycota</taxon>
        <taxon>Agaricomycotina</taxon>
        <taxon>Agaricomycetes</taxon>
        <taxon>Cantharellales</taxon>
        <taxon>Ceratobasidiaceae</taxon>
        <taxon>Ceratobasidium</taxon>
    </lineage>
</organism>
<feature type="transmembrane region" description="Helical" evidence="1">
    <location>
        <begin position="14"/>
        <end position="34"/>
    </location>
</feature>
<proteinExistence type="predicted"/>
<keyword evidence="3" id="KW-1185">Reference proteome</keyword>
<comment type="caution">
    <text evidence="2">The sequence shown here is derived from an EMBL/GenBank/DDBJ whole genome shotgun (WGS) entry which is preliminary data.</text>
</comment>
<feature type="transmembrane region" description="Helical" evidence="1">
    <location>
        <begin position="41"/>
        <end position="61"/>
    </location>
</feature>
<keyword evidence="1" id="KW-1133">Transmembrane helix</keyword>